<dbReference type="InterPro" id="IPR050665">
    <property type="entry name" value="Cytochrome_P450_Monooxygen"/>
</dbReference>
<dbReference type="InterPro" id="IPR001128">
    <property type="entry name" value="Cyt_P450"/>
</dbReference>
<accession>A0A3Q0EJ22</accession>
<name>A0A3Q0EJ22_VIGRR</name>
<dbReference type="Gene3D" id="1.10.630.10">
    <property type="entry name" value="Cytochrome P450"/>
    <property type="match status" value="1"/>
</dbReference>
<keyword evidence="7" id="KW-0560">Oxidoreductase</keyword>
<dbReference type="PANTHER" id="PTHR24282:SF255">
    <property type="entry name" value="CYTOCHROME P450 72A11-RELATED"/>
    <property type="match status" value="1"/>
</dbReference>
<organism evidence="12 13">
    <name type="scientific">Vigna radiata var. radiata</name>
    <name type="common">Mung bean</name>
    <name type="synonym">Phaseolus aureus</name>
    <dbReference type="NCBI Taxonomy" id="3916"/>
    <lineage>
        <taxon>Eukaryota</taxon>
        <taxon>Viridiplantae</taxon>
        <taxon>Streptophyta</taxon>
        <taxon>Embryophyta</taxon>
        <taxon>Tracheophyta</taxon>
        <taxon>Spermatophyta</taxon>
        <taxon>Magnoliopsida</taxon>
        <taxon>eudicotyledons</taxon>
        <taxon>Gunneridae</taxon>
        <taxon>Pentapetalae</taxon>
        <taxon>rosids</taxon>
        <taxon>fabids</taxon>
        <taxon>Fabales</taxon>
        <taxon>Fabaceae</taxon>
        <taxon>Papilionoideae</taxon>
        <taxon>50 kb inversion clade</taxon>
        <taxon>NPAAA clade</taxon>
        <taxon>indigoferoid/millettioid clade</taxon>
        <taxon>Phaseoleae</taxon>
        <taxon>Vigna</taxon>
    </lineage>
</organism>
<evidence type="ECO:0000256" key="11">
    <source>
        <dbReference type="SAM" id="Phobius"/>
    </source>
</evidence>
<protein>
    <submittedName>
        <fullName evidence="13 14">Cytochrome P450 CYP72A219-like</fullName>
    </submittedName>
</protein>
<dbReference type="RefSeq" id="XP_022631979.1">
    <property type="nucleotide sequence ID" value="XM_022776258.1"/>
</dbReference>
<evidence type="ECO:0000256" key="8">
    <source>
        <dbReference type="ARBA" id="ARBA00023004"/>
    </source>
</evidence>
<evidence type="ECO:0000256" key="1">
    <source>
        <dbReference type="ARBA" id="ARBA00004167"/>
    </source>
</evidence>
<dbReference type="OrthoDB" id="1470350at2759"/>
<comment type="similarity">
    <text evidence="2">Belongs to the cytochrome P450 family.</text>
</comment>
<evidence type="ECO:0000256" key="10">
    <source>
        <dbReference type="ARBA" id="ARBA00023136"/>
    </source>
</evidence>
<keyword evidence="10 11" id="KW-0472">Membrane</keyword>
<dbReference type="GO" id="GO:0004497">
    <property type="term" value="F:monooxygenase activity"/>
    <property type="evidence" value="ECO:0007669"/>
    <property type="project" value="UniProtKB-KW"/>
</dbReference>
<keyword evidence="5" id="KW-0479">Metal-binding</keyword>
<dbReference type="KEGG" id="vra:111240711"/>
<evidence type="ECO:0000313" key="12">
    <source>
        <dbReference type="Proteomes" id="UP000087766"/>
    </source>
</evidence>
<dbReference type="GO" id="GO:0016020">
    <property type="term" value="C:membrane"/>
    <property type="evidence" value="ECO:0007669"/>
    <property type="project" value="UniProtKB-SubCell"/>
</dbReference>
<dbReference type="GO" id="GO:0005506">
    <property type="term" value="F:iron ion binding"/>
    <property type="evidence" value="ECO:0007669"/>
    <property type="project" value="InterPro"/>
</dbReference>
<evidence type="ECO:0000256" key="6">
    <source>
        <dbReference type="ARBA" id="ARBA00022989"/>
    </source>
</evidence>
<dbReference type="KEGG" id="vra:111240710"/>
<dbReference type="GO" id="GO:0020037">
    <property type="term" value="F:heme binding"/>
    <property type="evidence" value="ECO:0007669"/>
    <property type="project" value="InterPro"/>
</dbReference>
<reference evidence="13 14" key="1">
    <citation type="submission" date="2025-04" db="UniProtKB">
        <authorList>
            <consortium name="RefSeq"/>
        </authorList>
    </citation>
    <scope>IDENTIFICATION</scope>
    <source>
        <tissue evidence="13 14">Leaf</tissue>
    </source>
</reference>
<proteinExistence type="inferred from homology"/>
<keyword evidence="6 11" id="KW-1133">Transmembrane helix</keyword>
<evidence type="ECO:0000313" key="13">
    <source>
        <dbReference type="RefSeq" id="XP_022631978.1"/>
    </source>
</evidence>
<keyword evidence="4 11" id="KW-0812">Transmembrane</keyword>
<comment type="subcellular location">
    <subcellularLocation>
        <location evidence="1">Membrane</location>
        <topology evidence="1">Single-pass membrane protein</topology>
    </subcellularLocation>
</comment>
<keyword evidence="8" id="KW-0408">Iron</keyword>
<evidence type="ECO:0000256" key="9">
    <source>
        <dbReference type="ARBA" id="ARBA00023033"/>
    </source>
</evidence>
<dbReference type="GO" id="GO:0016705">
    <property type="term" value="F:oxidoreductase activity, acting on paired donors, with incorporation or reduction of molecular oxygen"/>
    <property type="evidence" value="ECO:0007669"/>
    <property type="project" value="InterPro"/>
</dbReference>
<evidence type="ECO:0000256" key="5">
    <source>
        <dbReference type="ARBA" id="ARBA00022723"/>
    </source>
</evidence>
<keyword evidence="12" id="KW-1185">Reference proteome</keyword>
<sequence length="175" mass="20174">MEAAWATTLILIVILVLICAWRILNWLWFKPKRLEKLLREQGFQGNPYRLLFGDSKDLLKTRKKALSKPMNLSDNIIPRVSSYTHHTVNTHGKNCFIWLGPTPRVTILDPGQIKDVLNNMSDFPKPDTNPLVKLLATGLADHDGEKWSKHRRLINPAFNLERLKVSCLHLIDIDF</sequence>
<dbReference type="InterPro" id="IPR036396">
    <property type="entry name" value="Cyt_P450_sf"/>
</dbReference>
<feature type="transmembrane region" description="Helical" evidence="11">
    <location>
        <begin position="6"/>
        <end position="29"/>
    </location>
</feature>
<evidence type="ECO:0000256" key="4">
    <source>
        <dbReference type="ARBA" id="ARBA00022692"/>
    </source>
</evidence>
<evidence type="ECO:0000256" key="2">
    <source>
        <dbReference type="ARBA" id="ARBA00010617"/>
    </source>
</evidence>
<dbReference type="RefSeq" id="XP_022631978.1">
    <property type="nucleotide sequence ID" value="XM_022776257.1"/>
</dbReference>
<dbReference type="PANTHER" id="PTHR24282">
    <property type="entry name" value="CYTOCHROME P450 FAMILY MEMBER"/>
    <property type="match status" value="1"/>
</dbReference>
<keyword evidence="3" id="KW-0349">Heme</keyword>
<gene>
    <name evidence="13" type="primary">LOC111240710</name>
    <name evidence="14" type="synonym">LOC111240711</name>
</gene>
<dbReference type="Pfam" id="PF00067">
    <property type="entry name" value="p450"/>
    <property type="match status" value="1"/>
</dbReference>
<evidence type="ECO:0000256" key="7">
    <source>
        <dbReference type="ARBA" id="ARBA00023002"/>
    </source>
</evidence>
<dbReference type="SUPFAM" id="SSF48264">
    <property type="entry name" value="Cytochrome P450"/>
    <property type="match status" value="1"/>
</dbReference>
<dbReference type="Proteomes" id="UP000087766">
    <property type="component" value="Unplaced"/>
</dbReference>
<evidence type="ECO:0000313" key="14">
    <source>
        <dbReference type="RefSeq" id="XP_022631979.1"/>
    </source>
</evidence>
<dbReference type="AlphaFoldDB" id="A0A3Q0EJ22"/>
<dbReference type="GeneID" id="111240710"/>
<keyword evidence="9" id="KW-0503">Monooxygenase</keyword>
<evidence type="ECO:0000256" key="3">
    <source>
        <dbReference type="ARBA" id="ARBA00022617"/>
    </source>
</evidence>